<dbReference type="EMBL" id="BKCJ011348275">
    <property type="protein sequence ID" value="GFD23895.1"/>
    <property type="molecule type" value="Genomic_DNA"/>
</dbReference>
<keyword evidence="1" id="KW-0695">RNA-directed DNA polymerase</keyword>
<sequence length="117" mass="13055">MEATRVGGPTRGPAAALMTQECSFTGFMKCGLTQFHGTEAAYTERFNELALLCLDVIPNKKKKVELYIKWLPEIIKGETTSSRPVTLNEAVRMAHALMEQKIQAKNERIADGLKRKS</sequence>
<evidence type="ECO:0000313" key="1">
    <source>
        <dbReference type="EMBL" id="GFD23895.1"/>
    </source>
</evidence>
<name>A0A699ULX4_TANCI</name>
<dbReference type="GO" id="GO:0003964">
    <property type="term" value="F:RNA-directed DNA polymerase activity"/>
    <property type="evidence" value="ECO:0007669"/>
    <property type="project" value="UniProtKB-KW"/>
</dbReference>
<reference evidence="1" key="1">
    <citation type="journal article" date="2019" name="Sci. Rep.">
        <title>Draft genome of Tanacetum cinerariifolium, the natural source of mosquito coil.</title>
        <authorList>
            <person name="Yamashiro T."/>
            <person name="Shiraishi A."/>
            <person name="Satake H."/>
            <person name="Nakayama K."/>
        </authorList>
    </citation>
    <scope>NUCLEOTIDE SEQUENCE</scope>
</reference>
<organism evidence="1">
    <name type="scientific">Tanacetum cinerariifolium</name>
    <name type="common">Dalmatian daisy</name>
    <name type="synonym">Chrysanthemum cinerariifolium</name>
    <dbReference type="NCBI Taxonomy" id="118510"/>
    <lineage>
        <taxon>Eukaryota</taxon>
        <taxon>Viridiplantae</taxon>
        <taxon>Streptophyta</taxon>
        <taxon>Embryophyta</taxon>
        <taxon>Tracheophyta</taxon>
        <taxon>Spermatophyta</taxon>
        <taxon>Magnoliopsida</taxon>
        <taxon>eudicotyledons</taxon>
        <taxon>Gunneridae</taxon>
        <taxon>Pentapetalae</taxon>
        <taxon>asterids</taxon>
        <taxon>campanulids</taxon>
        <taxon>Asterales</taxon>
        <taxon>Asteraceae</taxon>
        <taxon>Asteroideae</taxon>
        <taxon>Anthemideae</taxon>
        <taxon>Anthemidinae</taxon>
        <taxon>Tanacetum</taxon>
    </lineage>
</organism>
<accession>A0A699ULX4</accession>
<comment type="caution">
    <text evidence="1">The sequence shown here is derived from an EMBL/GenBank/DDBJ whole genome shotgun (WGS) entry which is preliminary data.</text>
</comment>
<feature type="non-terminal residue" evidence="1">
    <location>
        <position position="117"/>
    </location>
</feature>
<gene>
    <name evidence="1" type="ORF">Tci_895864</name>
</gene>
<proteinExistence type="predicted"/>
<protein>
    <submittedName>
        <fullName evidence="1">Reverse transcriptase domain-containing protein</fullName>
    </submittedName>
</protein>
<dbReference type="AlphaFoldDB" id="A0A699ULX4"/>
<keyword evidence="1" id="KW-0548">Nucleotidyltransferase</keyword>
<keyword evidence="1" id="KW-0808">Transferase</keyword>